<dbReference type="InterPro" id="IPR039931">
    <property type="entry name" value="EEIG1/2-like"/>
</dbReference>
<dbReference type="InterPro" id="IPR019448">
    <property type="entry name" value="NT-C2"/>
</dbReference>
<proteinExistence type="predicted"/>
<keyword evidence="4" id="KW-1185">Reference proteome</keyword>
<dbReference type="STRING" id="61424.A0A2T9YHR9"/>
<gene>
    <name evidence="3" type="ORF">BB559_003953</name>
</gene>
<comment type="caution">
    <text evidence="3">The sequence shown here is derived from an EMBL/GenBank/DDBJ whole genome shotgun (WGS) entry which is preliminary data.</text>
</comment>
<sequence length="243" mass="27487">MSLFGRGKNAIFNFDIDIHSLDNVTLISSLFYIKWSIKKNSGRTGLIPVTNHSVQLNVKIKDSIKINISKDNELSEYYLSVHVYHIGNSEKRLKVGFLNLNLSEYVKMQNSTRRYILQQCRINATLRISINATQIDGPTDFVVPQLNRQILISEISELVFKNEAKSNTVDSQSISDRSNSSRGISDKNPTSSDKTNNKDNIYTATIIDDSSLDSLSPYQSNLKKNNKIIDDILFSTSESWEIA</sequence>
<dbReference type="Pfam" id="PF10358">
    <property type="entry name" value="NT-C2"/>
    <property type="match status" value="1"/>
</dbReference>
<feature type="compositionally biased region" description="Low complexity" evidence="1">
    <location>
        <begin position="170"/>
        <end position="183"/>
    </location>
</feature>
<protein>
    <recommendedName>
        <fullName evidence="2">C2 NT-type domain-containing protein</fullName>
    </recommendedName>
</protein>
<reference evidence="3 4" key="1">
    <citation type="journal article" date="2018" name="MBio">
        <title>Comparative Genomics Reveals the Core Gene Toolbox for the Fungus-Insect Symbiosis.</title>
        <authorList>
            <person name="Wang Y."/>
            <person name="Stata M."/>
            <person name="Wang W."/>
            <person name="Stajich J.E."/>
            <person name="White M.M."/>
            <person name="Moncalvo J.M."/>
        </authorList>
    </citation>
    <scope>NUCLEOTIDE SEQUENCE [LARGE SCALE GENOMIC DNA]</scope>
    <source>
        <strain evidence="3 4">AUS-77-4</strain>
    </source>
</reference>
<evidence type="ECO:0000259" key="2">
    <source>
        <dbReference type="PROSITE" id="PS51840"/>
    </source>
</evidence>
<dbReference type="PANTHER" id="PTHR21456:SF1">
    <property type="entry name" value="C2 NT-TYPE DOMAIN-CONTAINING PROTEIN"/>
    <property type="match status" value="1"/>
</dbReference>
<feature type="compositionally biased region" description="Polar residues" evidence="1">
    <location>
        <begin position="187"/>
        <end position="198"/>
    </location>
</feature>
<dbReference type="PANTHER" id="PTHR21456">
    <property type="entry name" value="FAMILY WITH SEQUENCE SIMILARITY 102"/>
    <property type="match status" value="1"/>
</dbReference>
<dbReference type="Proteomes" id="UP000245699">
    <property type="component" value="Unassembled WGS sequence"/>
</dbReference>
<dbReference type="AlphaFoldDB" id="A0A2T9YHR9"/>
<feature type="region of interest" description="Disordered" evidence="1">
    <location>
        <begin position="169"/>
        <end position="198"/>
    </location>
</feature>
<name>A0A2T9YHR9_9FUNG</name>
<dbReference type="OrthoDB" id="3365224at2759"/>
<dbReference type="EMBL" id="MBFT01000395">
    <property type="protein sequence ID" value="PVU91849.1"/>
    <property type="molecule type" value="Genomic_DNA"/>
</dbReference>
<feature type="domain" description="C2 NT-type" evidence="2">
    <location>
        <begin position="2"/>
        <end position="134"/>
    </location>
</feature>
<accession>A0A2T9YHR9</accession>
<evidence type="ECO:0000256" key="1">
    <source>
        <dbReference type="SAM" id="MobiDB-lite"/>
    </source>
</evidence>
<evidence type="ECO:0000313" key="4">
    <source>
        <dbReference type="Proteomes" id="UP000245699"/>
    </source>
</evidence>
<evidence type="ECO:0000313" key="3">
    <source>
        <dbReference type="EMBL" id="PVU91849.1"/>
    </source>
</evidence>
<organism evidence="3 4">
    <name type="scientific">Furculomyces boomerangus</name>
    <dbReference type="NCBI Taxonomy" id="61424"/>
    <lineage>
        <taxon>Eukaryota</taxon>
        <taxon>Fungi</taxon>
        <taxon>Fungi incertae sedis</taxon>
        <taxon>Zoopagomycota</taxon>
        <taxon>Kickxellomycotina</taxon>
        <taxon>Harpellomycetes</taxon>
        <taxon>Harpellales</taxon>
        <taxon>Harpellaceae</taxon>
        <taxon>Furculomyces</taxon>
    </lineage>
</organism>
<dbReference type="PROSITE" id="PS51840">
    <property type="entry name" value="C2_NT"/>
    <property type="match status" value="1"/>
</dbReference>